<dbReference type="KEGG" id="nsl:BOX37_20650"/>
<gene>
    <name evidence="2" type="ORF">BOX37_20650</name>
</gene>
<dbReference type="Gene3D" id="1.10.10.10">
    <property type="entry name" value="Winged helix-like DNA-binding domain superfamily/Winged helix DNA-binding domain"/>
    <property type="match status" value="1"/>
</dbReference>
<reference evidence="2" key="1">
    <citation type="submission" date="2016-11" db="EMBL/GenBank/DDBJ databases">
        <authorList>
            <person name="Jaros S."/>
            <person name="Januszkiewicz K."/>
            <person name="Wedrychowicz H."/>
        </authorList>
    </citation>
    <scope>NUCLEOTIDE SEQUENCE [LARGE SCALE GENOMIC DNA]</scope>
    <source>
        <strain evidence="2">Y48</strain>
    </source>
</reference>
<sequence length="364" mass="38521">MSIALQRFSNMIAAIYSAGTDADRWDGVIHEITEAFGAVHGILVIAEPATDRFAVKTAGHDAPTPITVHLSRVAELVHHLPTGLAATSDDLFAAREQCGAPADRASANGLANSFLVRLSDDVPCSFLCLTMADHAAIAGHSVGLALLRVLVPHLHRALCSRSELIELSQERAMALATLEQTPYGIMIITADAALVFANSMATDITSRADGLAVDAFGYLHAAPTTTHHRLRRLIESAASSERVSGNVAVPRASGGRPLIVRITSLDGDAGTGPWQRSALALVIDPEHDPDPDPAVLHEVYGLTEAETTVAMAVLRGDGLPAVADQLSVSVYTARTHLQHIFAKTHTHRQAELVRLLLTSAVAAP</sequence>
<dbReference type="InterPro" id="IPR000792">
    <property type="entry name" value="Tscrpt_reg_LuxR_C"/>
</dbReference>
<keyword evidence="3" id="KW-1185">Reference proteome</keyword>
<organism evidence="2 3">
    <name type="scientific">Nocardia mangyaensis</name>
    <dbReference type="NCBI Taxonomy" id="2213200"/>
    <lineage>
        <taxon>Bacteria</taxon>
        <taxon>Bacillati</taxon>
        <taxon>Actinomycetota</taxon>
        <taxon>Actinomycetes</taxon>
        <taxon>Mycobacteriales</taxon>
        <taxon>Nocardiaceae</taxon>
        <taxon>Nocardia</taxon>
    </lineage>
</organism>
<accession>A0A1J0VV69</accession>
<dbReference type="Proteomes" id="UP000183810">
    <property type="component" value="Chromosome"/>
</dbReference>
<evidence type="ECO:0000313" key="3">
    <source>
        <dbReference type="Proteomes" id="UP000183810"/>
    </source>
</evidence>
<name>A0A1J0VV69_9NOCA</name>
<dbReference type="SUPFAM" id="SSF55785">
    <property type="entry name" value="PYP-like sensor domain (PAS domain)"/>
    <property type="match status" value="1"/>
</dbReference>
<dbReference type="AlphaFoldDB" id="A0A1J0VV69"/>
<dbReference type="SMART" id="SM00421">
    <property type="entry name" value="HTH_LUXR"/>
    <property type="match status" value="1"/>
</dbReference>
<dbReference type="GO" id="GO:0003677">
    <property type="term" value="F:DNA binding"/>
    <property type="evidence" value="ECO:0007669"/>
    <property type="project" value="InterPro"/>
</dbReference>
<dbReference type="InterPro" id="IPR016032">
    <property type="entry name" value="Sig_transdc_resp-reg_C-effctor"/>
</dbReference>
<dbReference type="SUPFAM" id="SSF46894">
    <property type="entry name" value="C-terminal effector domain of the bipartite response regulators"/>
    <property type="match status" value="1"/>
</dbReference>
<dbReference type="EMBL" id="CP018082">
    <property type="protein sequence ID" value="APE35948.1"/>
    <property type="molecule type" value="Genomic_DNA"/>
</dbReference>
<feature type="domain" description="HTH luxR-type" evidence="1">
    <location>
        <begin position="299"/>
        <end position="356"/>
    </location>
</feature>
<dbReference type="GO" id="GO:0006355">
    <property type="term" value="P:regulation of DNA-templated transcription"/>
    <property type="evidence" value="ECO:0007669"/>
    <property type="project" value="InterPro"/>
</dbReference>
<protein>
    <submittedName>
        <fullName evidence="2">LuxR family transcriptional regulator</fullName>
    </submittedName>
</protein>
<dbReference type="InterPro" id="IPR036388">
    <property type="entry name" value="WH-like_DNA-bd_sf"/>
</dbReference>
<dbReference type="InterPro" id="IPR035965">
    <property type="entry name" value="PAS-like_dom_sf"/>
</dbReference>
<evidence type="ECO:0000313" key="2">
    <source>
        <dbReference type="EMBL" id="APE35948.1"/>
    </source>
</evidence>
<proteinExistence type="predicted"/>
<evidence type="ECO:0000259" key="1">
    <source>
        <dbReference type="SMART" id="SM00421"/>
    </source>
</evidence>